<comment type="caution">
    <text evidence="1">The sequence shown here is derived from an EMBL/GenBank/DDBJ whole genome shotgun (WGS) entry which is preliminary data.</text>
</comment>
<keyword evidence="2" id="KW-1185">Reference proteome</keyword>
<protein>
    <submittedName>
        <fullName evidence="1">Uncharacterized protein</fullName>
    </submittedName>
</protein>
<organism evidence="1 2">
    <name type="scientific">Parasponia andersonii</name>
    <name type="common">Sponia andersonii</name>
    <dbReference type="NCBI Taxonomy" id="3476"/>
    <lineage>
        <taxon>Eukaryota</taxon>
        <taxon>Viridiplantae</taxon>
        <taxon>Streptophyta</taxon>
        <taxon>Embryophyta</taxon>
        <taxon>Tracheophyta</taxon>
        <taxon>Spermatophyta</taxon>
        <taxon>Magnoliopsida</taxon>
        <taxon>eudicotyledons</taxon>
        <taxon>Gunneridae</taxon>
        <taxon>Pentapetalae</taxon>
        <taxon>rosids</taxon>
        <taxon>fabids</taxon>
        <taxon>Rosales</taxon>
        <taxon>Cannabaceae</taxon>
        <taxon>Parasponia</taxon>
    </lineage>
</organism>
<dbReference type="Proteomes" id="UP000237105">
    <property type="component" value="Unassembled WGS sequence"/>
</dbReference>
<sequence>MIELAPNAKWLCLSPDPNATKASTRVSGRGEILKICKPWFHLINKTFLCEQAPCSCLLYPKQQQQRQEEPKILLLELDPPGPVSGRYRPS</sequence>
<dbReference type="AlphaFoldDB" id="A0A2P5CIH1"/>
<evidence type="ECO:0000313" key="1">
    <source>
        <dbReference type="EMBL" id="PON60839.1"/>
    </source>
</evidence>
<gene>
    <name evidence="1" type="ORF">PanWU01x14_149680</name>
</gene>
<name>A0A2P5CIH1_PARAD</name>
<accession>A0A2P5CIH1</accession>
<proteinExistence type="predicted"/>
<evidence type="ECO:0000313" key="2">
    <source>
        <dbReference type="Proteomes" id="UP000237105"/>
    </source>
</evidence>
<dbReference type="EMBL" id="JXTB01000126">
    <property type="protein sequence ID" value="PON60839.1"/>
    <property type="molecule type" value="Genomic_DNA"/>
</dbReference>
<reference evidence="2" key="1">
    <citation type="submission" date="2016-06" db="EMBL/GenBank/DDBJ databases">
        <title>Parallel loss of symbiosis genes in relatives of nitrogen-fixing non-legume Parasponia.</title>
        <authorList>
            <person name="Van Velzen R."/>
            <person name="Holmer R."/>
            <person name="Bu F."/>
            <person name="Rutten L."/>
            <person name="Van Zeijl A."/>
            <person name="Liu W."/>
            <person name="Santuari L."/>
            <person name="Cao Q."/>
            <person name="Sharma T."/>
            <person name="Shen D."/>
            <person name="Roswanjaya Y."/>
            <person name="Wardhani T."/>
            <person name="Kalhor M.S."/>
            <person name="Jansen J."/>
            <person name="Van den Hoogen J."/>
            <person name="Gungor B."/>
            <person name="Hartog M."/>
            <person name="Hontelez J."/>
            <person name="Verver J."/>
            <person name="Yang W.-C."/>
            <person name="Schijlen E."/>
            <person name="Repin R."/>
            <person name="Schilthuizen M."/>
            <person name="Schranz E."/>
            <person name="Heidstra R."/>
            <person name="Miyata K."/>
            <person name="Fedorova E."/>
            <person name="Kohlen W."/>
            <person name="Bisseling T."/>
            <person name="Smit S."/>
            <person name="Geurts R."/>
        </authorList>
    </citation>
    <scope>NUCLEOTIDE SEQUENCE [LARGE SCALE GENOMIC DNA]</scope>
    <source>
        <strain evidence="2">cv. WU1-14</strain>
    </source>
</reference>